<dbReference type="EMBL" id="JAUDZG010000008">
    <property type="protein sequence ID" value="KAK3301722.1"/>
    <property type="molecule type" value="Genomic_DNA"/>
</dbReference>
<proteinExistence type="predicted"/>
<feature type="region of interest" description="Disordered" evidence="1">
    <location>
        <begin position="184"/>
        <end position="205"/>
    </location>
</feature>
<organism evidence="2 3">
    <name type="scientific">Chaetomium strumarium</name>
    <dbReference type="NCBI Taxonomy" id="1170767"/>
    <lineage>
        <taxon>Eukaryota</taxon>
        <taxon>Fungi</taxon>
        <taxon>Dikarya</taxon>
        <taxon>Ascomycota</taxon>
        <taxon>Pezizomycotina</taxon>
        <taxon>Sordariomycetes</taxon>
        <taxon>Sordariomycetidae</taxon>
        <taxon>Sordariales</taxon>
        <taxon>Chaetomiaceae</taxon>
        <taxon>Chaetomium</taxon>
    </lineage>
</organism>
<evidence type="ECO:0000313" key="2">
    <source>
        <dbReference type="EMBL" id="KAK3301722.1"/>
    </source>
</evidence>
<reference evidence="2" key="1">
    <citation type="journal article" date="2023" name="Mol. Phylogenet. Evol.">
        <title>Genome-scale phylogeny and comparative genomics of the fungal order Sordariales.</title>
        <authorList>
            <person name="Hensen N."/>
            <person name="Bonometti L."/>
            <person name="Westerberg I."/>
            <person name="Brannstrom I.O."/>
            <person name="Guillou S."/>
            <person name="Cros-Aarteil S."/>
            <person name="Calhoun S."/>
            <person name="Haridas S."/>
            <person name="Kuo A."/>
            <person name="Mondo S."/>
            <person name="Pangilinan J."/>
            <person name="Riley R."/>
            <person name="LaButti K."/>
            <person name="Andreopoulos B."/>
            <person name="Lipzen A."/>
            <person name="Chen C."/>
            <person name="Yan M."/>
            <person name="Daum C."/>
            <person name="Ng V."/>
            <person name="Clum A."/>
            <person name="Steindorff A."/>
            <person name="Ohm R.A."/>
            <person name="Martin F."/>
            <person name="Silar P."/>
            <person name="Natvig D.O."/>
            <person name="Lalanne C."/>
            <person name="Gautier V."/>
            <person name="Ament-Velasquez S.L."/>
            <person name="Kruys A."/>
            <person name="Hutchinson M.I."/>
            <person name="Powell A.J."/>
            <person name="Barry K."/>
            <person name="Miller A.N."/>
            <person name="Grigoriev I.V."/>
            <person name="Debuchy R."/>
            <person name="Gladieux P."/>
            <person name="Hiltunen Thoren M."/>
            <person name="Johannesson H."/>
        </authorList>
    </citation>
    <scope>NUCLEOTIDE SEQUENCE</scope>
    <source>
        <strain evidence="2">CBS 333.67</strain>
    </source>
</reference>
<evidence type="ECO:0000313" key="3">
    <source>
        <dbReference type="Proteomes" id="UP001273166"/>
    </source>
</evidence>
<feature type="region of interest" description="Disordered" evidence="1">
    <location>
        <begin position="70"/>
        <end position="98"/>
    </location>
</feature>
<accession>A0AAJ0GKT1</accession>
<dbReference type="GeneID" id="87888905"/>
<name>A0AAJ0GKT1_9PEZI</name>
<keyword evidence="3" id="KW-1185">Reference proteome</keyword>
<reference evidence="2" key="2">
    <citation type="submission" date="2023-06" db="EMBL/GenBank/DDBJ databases">
        <authorList>
            <consortium name="Lawrence Berkeley National Laboratory"/>
            <person name="Mondo S.J."/>
            <person name="Hensen N."/>
            <person name="Bonometti L."/>
            <person name="Westerberg I."/>
            <person name="Brannstrom I.O."/>
            <person name="Guillou S."/>
            <person name="Cros-Aarteil S."/>
            <person name="Calhoun S."/>
            <person name="Haridas S."/>
            <person name="Kuo A."/>
            <person name="Pangilinan J."/>
            <person name="Riley R."/>
            <person name="Labutti K."/>
            <person name="Andreopoulos B."/>
            <person name="Lipzen A."/>
            <person name="Chen C."/>
            <person name="Yanf M."/>
            <person name="Daum C."/>
            <person name="Ng V."/>
            <person name="Clum A."/>
            <person name="Steindorff A."/>
            <person name="Ohm R."/>
            <person name="Martin F."/>
            <person name="Silar P."/>
            <person name="Natvig D."/>
            <person name="Lalanne C."/>
            <person name="Gautier V."/>
            <person name="Ament-Velasquez S.L."/>
            <person name="Kruys A."/>
            <person name="Hutchinson M.I."/>
            <person name="Powell A.J."/>
            <person name="Barry K."/>
            <person name="Miller A.N."/>
            <person name="Grigoriev I.V."/>
            <person name="Debuchy R."/>
            <person name="Gladieux P."/>
            <person name="Thoren M.H."/>
            <person name="Johannesson H."/>
        </authorList>
    </citation>
    <scope>NUCLEOTIDE SEQUENCE</scope>
    <source>
        <strain evidence="2">CBS 333.67</strain>
    </source>
</reference>
<sequence>MAADKEMNNSSTPSALRRRKYLMRETTRAAGGQRRVGEPARGAAAMCGTCGLSAWYSGTSPHAIYRLVVRSSTRSGPPQPRSSDVARGRRHGSSGLPEARRMAAVVDQQVRDNAAVVHVPVEIAQGLLGDCCVDVDGSLGRVWWYSLRFSKPSWAKEDRTGQAISREAKLENAVPWRCPTKPERRAVEPQKAPKQYVSCSVTTRP</sequence>
<comment type="caution">
    <text evidence="2">The sequence shown here is derived from an EMBL/GenBank/DDBJ whole genome shotgun (WGS) entry which is preliminary data.</text>
</comment>
<protein>
    <submittedName>
        <fullName evidence="2">Uncharacterized protein</fullName>
    </submittedName>
</protein>
<gene>
    <name evidence="2" type="ORF">B0T15DRAFT_544450</name>
</gene>
<evidence type="ECO:0000256" key="1">
    <source>
        <dbReference type="SAM" id="MobiDB-lite"/>
    </source>
</evidence>
<dbReference type="RefSeq" id="XP_062717502.1">
    <property type="nucleotide sequence ID" value="XM_062870076.1"/>
</dbReference>
<dbReference type="Proteomes" id="UP001273166">
    <property type="component" value="Unassembled WGS sequence"/>
</dbReference>
<dbReference type="AlphaFoldDB" id="A0AAJ0GKT1"/>